<dbReference type="EMBL" id="SZYD01000009">
    <property type="protein sequence ID" value="KAD5316876.1"/>
    <property type="molecule type" value="Genomic_DNA"/>
</dbReference>
<dbReference type="Proteomes" id="UP000326396">
    <property type="component" value="Linkage Group LG17"/>
</dbReference>
<dbReference type="SUPFAM" id="SSF101960">
    <property type="entry name" value="Stabilizer of iron transporter SufD"/>
    <property type="match status" value="2"/>
</dbReference>
<dbReference type="Pfam" id="PF01458">
    <property type="entry name" value="SUFBD_core"/>
    <property type="match status" value="2"/>
</dbReference>
<proteinExistence type="predicted"/>
<protein>
    <recommendedName>
        <fullName evidence="1">SUF system FeS cluster assembly SufBD core domain-containing protein</fullName>
    </recommendedName>
</protein>
<name>A0A5N6NQ41_9ASTR</name>
<evidence type="ECO:0000313" key="3">
    <source>
        <dbReference type="Proteomes" id="UP000326396"/>
    </source>
</evidence>
<feature type="domain" description="SUF system FeS cluster assembly SufBD core" evidence="1">
    <location>
        <begin position="116"/>
        <end position="159"/>
    </location>
</feature>
<dbReference type="OrthoDB" id="2510at2759"/>
<dbReference type="PANTHER" id="PTHR43575">
    <property type="entry name" value="PROTEIN ABCI7, CHLOROPLASTIC"/>
    <property type="match status" value="1"/>
</dbReference>
<evidence type="ECO:0000259" key="1">
    <source>
        <dbReference type="Pfam" id="PF01458"/>
    </source>
</evidence>
<gene>
    <name evidence="2" type="ORF">E3N88_16822</name>
</gene>
<dbReference type="InterPro" id="IPR055346">
    <property type="entry name" value="Fe-S_cluster_assembly_SufBD"/>
</dbReference>
<evidence type="ECO:0000313" key="2">
    <source>
        <dbReference type="EMBL" id="KAD5316876.1"/>
    </source>
</evidence>
<dbReference type="GO" id="GO:0016226">
    <property type="term" value="P:iron-sulfur cluster assembly"/>
    <property type="evidence" value="ECO:0007669"/>
    <property type="project" value="InterPro"/>
</dbReference>
<feature type="domain" description="SUF system FeS cluster assembly SufBD core" evidence="1">
    <location>
        <begin position="44"/>
        <end position="114"/>
    </location>
</feature>
<dbReference type="AlphaFoldDB" id="A0A5N6NQ41"/>
<keyword evidence="3" id="KW-1185">Reference proteome</keyword>
<comment type="caution">
    <text evidence="2">The sequence shown here is derived from an EMBL/GenBank/DDBJ whole genome shotgun (WGS) entry which is preliminary data.</text>
</comment>
<dbReference type="InterPro" id="IPR037284">
    <property type="entry name" value="SUF_FeS_clus_asmbl_SufBD_sf"/>
</dbReference>
<organism evidence="2 3">
    <name type="scientific">Mikania micrantha</name>
    <name type="common">bitter vine</name>
    <dbReference type="NCBI Taxonomy" id="192012"/>
    <lineage>
        <taxon>Eukaryota</taxon>
        <taxon>Viridiplantae</taxon>
        <taxon>Streptophyta</taxon>
        <taxon>Embryophyta</taxon>
        <taxon>Tracheophyta</taxon>
        <taxon>Spermatophyta</taxon>
        <taxon>Magnoliopsida</taxon>
        <taxon>eudicotyledons</taxon>
        <taxon>Gunneridae</taxon>
        <taxon>Pentapetalae</taxon>
        <taxon>asterids</taxon>
        <taxon>campanulids</taxon>
        <taxon>Asterales</taxon>
        <taxon>Asteraceae</taxon>
        <taxon>Asteroideae</taxon>
        <taxon>Heliantheae alliance</taxon>
        <taxon>Eupatorieae</taxon>
        <taxon>Mikania</taxon>
    </lineage>
</organism>
<accession>A0A5N6NQ41</accession>
<reference evidence="2 3" key="1">
    <citation type="submission" date="2019-05" db="EMBL/GenBank/DDBJ databases">
        <title>Mikania micrantha, genome provides insights into the molecular mechanism of rapid growth.</title>
        <authorList>
            <person name="Liu B."/>
        </authorList>
    </citation>
    <scope>NUCLEOTIDE SEQUENCE [LARGE SCALE GENOMIC DNA]</scope>
    <source>
        <strain evidence="2">NLD-2019</strain>
        <tissue evidence="2">Leaf</tissue>
    </source>
</reference>
<dbReference type="InterPro" id="IPR000825">
    <property type="entry name" value="SUF_FeS_clus_asmbl_SufBD_core"/>
</dbReference>
<sequence>MDGQGTYVRTDNPSIDSAAVEAMVEQLINKAITDYEAACLNNSQKLPISSPRVLVVVEKGGEIGIVEEYMGGDGDLSYWTNSVMEVVIGEEAKLGHSYIQTQSLSSAPIKWTSIQQIIADDAKCSHGAAICDLKEDQLCYLQARGIDLKTARKALIVSFGAEVIDQFPSNDLRKKGKLHVKKLLDPEVHVENYV</sequence>
<dbReference type="PANTHER" id="PTHR43575:SF1">
    <property type="entry name" value="PROTEIN ABCI7, CHLOROPLASTIC"/>
    <property type="match status" value="1"/>
</dbReference>